<evidence type="ECO:0000256" key="2">
    <source>
        <dbReference type="SAM" id="SignalP"/>
    </source>
</evidence>
<reference evidence="5 6" key="1">
    <citation type="submission" date="2018-03" db="EMBL/GenBank/DDBJ databases">
        <title>Whole genome sequencing of Histamine producing bacteria.</title>
        <authorList>
            <person name="Butler K."/>
        </authorList>
    </citation>
    <scope>NUCLEOTIDE SEQUENCE [LARGE SCALE GENOMIC DNA]</scope>
    <source>
        <strain evidence="4 6">FS-6.1</strain>
        <strain evidence="3 5">FS-6.2</strain>
    </source>
</reference>
<feature type="chain" id="PRO_5015625541" evidence="2">
    <location>
        <begin position="33"/>
        <end position="81"/>
    </location>
</feature>
<keyword evidence="1" id="KW-0472">Membrane</keyword>
<keyword evidence="2" id="KW-0732">Signal</keyword>
<keyword evidence="5" id="KW-1185">Reference proteome</keyword>
<protein>
    <submittedName>
        <fullName evidence="4">Uncharacterized protein</fullName>
    </submittedName>
</protein>
<name>A0A2T3JU36_PHOPO</name>
<dbReference type="Proteomes" id="UP000241618">
    <property type="component" value="Unassembled WGS sequence"/>
</dbReference>
<accession>A0A2T3JU36</accession>
<feature type="transmembrane region" description="Helical" evidence="1">
    <location>
        <begin position="56"/>
        <end position="79"/>
    </location>
</feature>
<dbReference type="Proteomes" id="UP000241405">
    <property type="component" value="Unassembled WGS sequence"/>
</dbReference>
<gene>
    <name evidence="4" type="ORF">C9J18_09095</name>
    <name evidence="3" type="ORF">CTM96_19835</name>
</gene>
<proteinExistence type="predicted"/>
<comment type="caution">
    <text evidence="4">The sequence shown here is derived from an EMBL/GenBank/DDBJ whole genome shotgun (WGS) entry which is preliminary data.</text>
</comment>
<keyword evidence="1" id="KW-1133">Transmembrane helix</keyword>
<evidence type="ECO:0000256" key="1">
    <source>
        <dbReference type="SAM" id="Phobius"/>
    </source>
</evidence>
<dbReference type="RefSeq" id="WP_107191481.1">
    <property type="nucleotide sequence ID" value="NZ_PYMN01000034.1"/>
</dbReference>
<dbReference type="EMBL" id="PYMP01000006">
    <property type="protein sequence ID" value="PSU52691.1"/>
    <property type="molecule type" value="Genomic_DNA"/>
</dbReference>
<keyword evidence="1" id="KW-0812">Transmembrane</keyword>
<feature type="signal peptide" evidence="2">
    <location>
        <begin position="1"/>
        <end position="32"/>
    </location>
</feature>
<dbReference type="AlphaFoldDB" id="A0A2T3JU36"/>
<evidence type="ECO:0000313" key="5">
    <source>
        <dbReference type="Proteomes" id="UP000241405"/>
    </source>
</evidence>
<evidence type="ECO:0000313" key="6">
    <source>
        <dbReference type="Proteomes" id="UP000241618"/>
    </source>
</evidence>
<sequence length="81" mass="8042">MKVQTTTVKKNNFGRNVAIVGLSSLVASPVFAAGEASNPITAAINAAVTAANGNVTAVVLGVIGIAALGFGVGMIIAYLRK</sequence>
<evidence type="ECO:0000313" key="4">
    <source>
        <dbReference type="EMBL" id="PSU52691.1"/>
    </source>
</evidence>
<organism evidence="4 6">
    <name type="scientific">Photobacterium phosphoreum</name>
    <dbReference type="NCBI Taxonomy" id="659"/>
    <lineage>
        <taxon>Bacteria</taxon>
        <taxon>Pseudomonadati</taxon>
        <taxon>Pseudomonadota</taxon>
        <taxon>Gammaproteobacteria</taxon>
        <taxon>Vibrionales</taxon>
        <taxon>Vibrionaceae</taxon>
        <taxon>Photobacterium</taxon>
    </lineage>
</organism>
<dbReference type="EMBL" id="PYMO01000033">
    <property type="protein sequence ID" value="PSU20269.1"/>
    <property type="molecule type" value="Genomic_DNA"/>
</dbReference>
<evidence type="ECO:0000313" key="3">
    <source>
        <dbReference type="EMBL" id="PSU20269.1"/>
    </source>
</evidence>